<dbReference type="AlphaFoldDB" id="A0A2P2Q3J1"/>
<protein>
    <submittedName>
        <fullName evidence="1">Uncharacterized protein</fullName>
    </submittedName>
</protein>
<reference evidence="1" key="1">
    <citation type="submission" date="2018-02" db="EMBL/GenBank/DDBJ databases">
        <title>Rhizophora mucronata_Transcriptome.</title>
        <authorList>
            <person name="Meera S.P."/>
            <person name="Sreeshan A."/>
            <person name="Augustine A."/>
        </authorList>
    </citation>
    <scope>NUCLEOTIDE SEQUENCE</scope>
    <source>
        <tissue evidence="1">Leaf</tissue>
    </source>
</reference>
<accession>A0A2P2Q3J1</accession>
<name>A0A2P2Q3J1_RHIMU</name>
<organism evidence="1">
    <name type="scientific">Rhizophora mucronata</name>
    <name type="common">Asiatic mangrove</name>
    <dbReference type="NCBI Taxonomy" id="61149"/>
    <lineage>
        <taxon>Eukaryota</taxon>
        <taxon>Viridiplantae</taxon>
        <taxon>Streptophyta</taxon>
        <taxon>Embryophyta</taxon>
        <taxon>Tracheophyta</taxon>
        <taxon>Spermatophyta</taxon>
        <taxon>Magnoliopsida</taxon>
        <taxon>eudicotyledons</taxon>
        <taxon>Gunneridae</taxon>
        <taxon>Pentapetalae</taxon>
        <taxon>rosids</taxon>
        <taxon>fabids</taxon>
        <taxon>Malpighiales</taxon>
        <taxon>Rhizophoraceae</taxon>
        <taxon>Rhizophora</taxon>
    </lineage>
</organism>
<sequence>MAYGTVFFFASSSGGTIDYWKFPDSFSHILAL</sequence>
<dbReference type="EMBL" id="GGEC01081083">
    <property type="protein sequence ID" value="MBX61567.1"/>
    <property type="molecule type" value="Transcribed_RNA"/>
</dbReference>
<proteinExistence type="predicted"/>
<evidence type="ECO:0000313" key="1">
    <source>
        <dbReference type="EMBL" id="MBX61567.1"/>
    </source>
</evidence>